<sequence length="353" mass="39937">MLCQKDSDTDSLSLNTDMYFISFTLFLQFFVTVECSTPVYSSCLAALLLNDYNTSTYQIQPLTNGNIATVVCSFVAGGYAQIEIDASGQQDVIIRTTSLGDFATKDIDISYSTLNFTELREIVLNSGNCSQDMYLKTEGTISSLLSFKFLDETIYNLHGANDGFCKCITSEVCTNDKTKKCIDTGSHANNQNYLLSGKLSVFSKRLPLVRITYGDLNDAGEWAKHIVKPLKCRNKIDEKIRVLSKSKCNQDVNVLIDKDRETCIEIAYKSYMQIQFPYFQNINIISSFNNTLSVTIYSKLLNQHGKVLLCKKGSYLNFYCQQRSNEIFIDIFHNNLLNSSVKLCEIETYLLHK</sequence>
<evidence type="ECO:0000313" key="2">
    <source>
        <dbReference type="Proteomes" id="UP000549394"/>
    </source>
</evidence>
<keyword evidence="2" id="KW-1185">Reference proteome</keyword>
<name>A0A7I8WFG6_9ANNE</name>
<dbReference type="EMBL" id="CAJFCJ010000108">
    <property type="protein sequence ID" value="CAD5126950.1"/>
    <property type="molecule type" value="Genomic_DNA"/>
</dbReference>
<protein>
    <submittedName>
        <fullName evidence="1">Uncharacterized protein</fullName>
    </submittedName>
</protein>
<gene>
    <name evidence="1" type="ORF">DGYR_LOCUS14166</name>
</gene>
<proteinExistence type="predicted"/>
<comment type="caution">
    <text evidence="1">The sequence shown here is derived from an EMBL/GenBank/DDBJ whole genome shotgun (WGS) entry which is preliminary data.</text>
</comment>
<organism evidence="1 2">
    <name type="scientific">Dimorphilus gyrociliatus</name>
    <dbReference type="NCBI Taxonomy" id="2664684"/>
    <lineage>
        <taxon>Eukaryota</taxon>
        <taxon>Metazoa</taxon>
        <taxon>Spiralia</taxon>
        <taxon>Lophotrochozoa</taxon>
        <taxon>Annelida</taxon>
        <taxon>Polychaeta</taxon>
        <taxon>Polychaeta incertae sedis</taxon>
        <taxon>Dinophilidae</taxon>
        <taxon>Dimorphilus</taxon>
    </lineage>
</organism>
<dbReference type="AlphaFoldDB" id="A0A7I8WFG6"/>
<dbReference type="Proteomes" id="UP000549394">
    <property type="component" value="Unassembled WGS sequence"/>
</dbReference>
<accession>A0A7I8WFG6</accession>
<reference evidence="1 2" key="1">
    <citation type="submission" date="2020-08" db="EMBL/GenBank/DDBJ databases">
        <authorList>
            <person name="Hejnol A."/>
        </authorList>
    </citation>
    <scope>NUCLEOTIDE SEQUENCE [LARGE SCALE GENOMIC DNA]</scope>
</reference>
<evidence type="ECO:0000313" key="1">
    <source>
        <dbReference type="EMBL" id="CAD5126950.1"/>
    </source>
</evidence>